<evidence type="ECO:0000256" key="1">
    <source>
        <dbReference type="SAM" id="MobiDB-lite"/>
    </source>
</evidence>
<feature type="compositionally biased region" description="Pro residues" evidence="1">
    <location>
        <begin position="142"/>
        <end position="151"/>
    </location>
</feature>
<evidence type="ECO:0000313" key="2">
    <source>
        <dbReference type="EMBL" id="KZT52693.1"/>
    </source>
</evidence>
<reference evidence="2 3" key="1">
    <citation type="journal article" date="2016" name="Mol. Biol. Evol.">
        <title>Comparative Genomics of Early-Diverging Mushroom-Forming Fungi Provides Insights into the Origins of Lignocellulose Decay Capabilities.</title>
        <authorList>
            <person name="Nagy L.G."/>
            <person name="Riley R."/>
            <person name="Tritt A."/>
            <person name="Adam C."/>
            <person name="Daum C."/>
            <person name="Floudas D."/>
            <person name="Sun H."/>
            <person name="Yadav J.S."/>
            <person name="Pangilinan J."/>
            <person name="Larsson K.H."/>
            <person name="Matsuura K."/>
            <person name="Barry K."/>
            <person name="Labutti K."/>
            <person name="Kuo R."/>
            <person name="Ohm R.A."/>
            <person name="Bhattacharya S.S."/>
            <person name="Shirouzu T."/>
            <person name="Yoshinaga Y."/>
            <person name="Martin F.M."/>
            <person name="Grigoriev I.V."/>
            <person name="Hibbett D.S."/>
        </authorList>
    </citation>
    <scope>NUCLEOTIDE SEQUENCE [LARGE SCALE GENOMIC DNA]</scope>
    <source>
        <strain evidence="2 3">HHB12733</strain>
    </source>
</reference>
<sequence length="157" mass="17188">MGSWNISYYGSYLRTVFAVDDGVSQRTVIALHVQLLCDDRVSYDVQHPYAVTLYQDYRTLLARTSLGLALGQRSTCKAACESIVSSASRRPGYRSHAVVSANCRTGSCGNLMTRCRHVFRLPTPLLPITTNRVAALPSQNGGPPPSTPPRPALLRHV</sequence>
<accession>A0A165DFD1</accession>
<feature type="region of interest" description="Disordered" evidence="1">
    <location>
        <begin position="135"/>
        <end position="157"/>
    </location>
</feature>
<dbReference type="InParanoid" id="A0A165DFD1"/>
<dbReference type="EMBL" id="KV424058">
    <property type="protein sequence ID" value="KZT52693.1"/>
    <property type="molecule type" value="Genomic_DNA"/>
</dbReference>
<name>A0A165DFD1_9BASI</name>
<keyword evidence="3" id="KW-1185">Reference proteome</keyword>
<organism evidence="2 3">
    <name type="scientific">Calocera cornea HHB12733</name>
    <dbReference type="NCBI Taxonomy" id="1353952"/>
    <lineage>
        <taxon>Eukaryota</taxon>
        <taxon>Fungi</taxon>
        <taxon>Dikarya</taxon>
        <taxon>Basidiomycota</taxon>
        <taxon>Agaricomycotina</taxon>
        <taxon>Dacrymycetes</taxon>
        <taxon>Dacrymycetales</taxon>
        <taxon>Dacrymycetaceae</taxon>
        <taxon>Calocera</taxon>
    </lineage>
</organism>
<protein>
    <submittedName>
        <fullName evidence="2">Uncharacterized protein</fullName>
    </submittedName>
</protein>
<evidence type="ECO:0000313" key="3">
    <source>
        <dbReference type="Proteomes" id="UP000076842"/>
    </source>
</evidence>
<dbReference type="AlphaFoldDB" id="A0A165DFD1"/>
<proteinExistence type="predicted"/>
<gene>
    <name evidence="2" type="ORF">CALCODRAFT_79571</name>
</gene>
<dbReference type="Proteomes" id="UP000076842">
    <property type="component" value="Unassembled WGS sequence"/>
</dbReference>